<reference evidence="1 2" key="1">
    <citation type="journal article" date="2015" name="Genome Announc.">
        <title>Genome sequencing of 18 francisella strains to aid in assay development and testing.</title>
        <authorList>
            <person name="Johnson S.L."/>
            <person name="Daligault H.E."/>
            <person name="Davenport K.W."/>
            <person name="Coyne S.R."/>
            <person name="Frey K.G."/>
            <person name="Koroleva G.I."/>
            <person name="Broomall S.M."/>
            <person name="Bishop-Lilly K.A."/>
            <person name="Bruce D.C."/>
            <person name="Chertkov O."/>
            <person name="Freitas T."/>
            <person name="Jaissle J."/>
            <person name="Ladner J.T."/>
            <person name="Rosenzweig C.N."/>
            <person name="Gibbons H.S."/>
            <person name="Palacios G.F."/>
            <person name="Redden C.L."/>
            <person name="Xu Y."/>
            <person name="Minogue T.D."/>
            <person name="Chain P.S."/>
        </authorList>
    </citation>
    <scope>NUCLEOTIDE SEQUENCE [LARGE SCALE GENOMIC DNA]</scope>
    <source>
        <strain evidence="1 2">GA01-2794</strain>
    </source>
</reference>
<evidence type="ECO:0000313" key="1">
    <source>
        <dbReference type="EMBL" id="AJI53266.1"/>
    </source>
</evidence>
<dbReference type="PROSITE" id="PS51257">
    <property type="entry name" value="PROKAR_LIPOPROTEIN"/>
    <property type="match status" value="1"/>
</dbReference>
<dbReference type="OrthoDB" id="5603834at2"/>
<evidence type="ECO:0000313" key="2">
    <source>
        <dbReference type="Proteomes" id="UP000031830"/>
    </source>
</evidence>
<organism evidence="1 2">
    <name type="scientific">Francisella philomiragia</name>
    <dbReference type="NCBI Taxonomy" id="28110"/>
    <lineage>
        <taxon>Bacteria</taxon>
        <taxon>Pseudomonadati</taxon>
        <taxon>Pseudomonadota</taxon>
        <taxon>Gammaproteobacteria</taxon>
        <taxon>Thiotrichales</taxon>
        <taxon>Francisellaceae</taxon>
        <taxon>Francisella</taxon>
    </lineage>
</organism>
<sequence>MQSDFKKILATTILSGMLASCMTSNNVNNKNPSSQNQNEVKNQNVEQAEYSVTGGSFPQANYEEATKINSELAIIYSIEGYLERAKTKLIKAQDLANSHNQNLAIVDYAGGYYYQSIGANSIAEKYYQKALDKHPKNYEAMNFYAQFLCMEKEEYSRAQELFEKALFMPNNNDMAQTLFLYSQCVYKQGKKDDALAYMQRADKFRIDYKAAKLRLAQMYFERGEYKECYKVIYSMKNDPQFFNNKLVLDMRLKLAEYANNKNEAAAVRLVLSSNNYNDEDIDKFFSAADQKDIDKNA</sequence>
<accession>A0A0B6D309</accession>
<dbReference type="STRING" id="28110.KU46_1608"/>
<protein>
    <submittedName>
        <fullName evidence="1">Tetratricopeptide repeat family protein</fullName>
    </submittedName>
</protein>
<dbReference type="Gene3D" id="1.25.40.10">
    <property type="entry name" value="Tetratricopeptide repeat domain"/>
    <property type="match status" value="1"/>
</dbReference>
<dbReference type="RefSeq" id="WP_044526244.1">
    <property type="nucleotide sequence ID" value="NZ_CP009440.1"/>
</dbReference>
<name>A0A0B6D309_9GAMM</name>
<dbReference type="KEGG" id="fpz:LA55_1101"/>
<dbReference type="AlphaFoldDB" id="A0A0B6D309"/>
<gene>
    <name evidence="1" type="ORF">LA55_1101</name>
</gene>
<dbReference type="SUPFAM" id="SSF48452">
    <property type="entry name" value="TPR-like"/>
    <property type="match status" value="1"/>
</dbReference>
<dbReference type="EMBL" id="CP009440">
    <property type="protein sequence ID" value="AJI53266.1"/>
    <property type="molecule type" value="Genomic_DNA"/>
</dbReference>
<dbReference type="Pfam" id="PF12895">
    <property type="entry name" value="ANAPC3"/>
    <property type="match status" value="1"/>
</dbReference>
<dbReference type="Proteomes" id="UP000031830">
    <property type="component" value="Chromosome"/>
</dbReference>
<proteinExistence type="predicted"/>
<dbReference type="InterPro" id="IPR011990">
    <property type="entry name" value="TPR-like_helical_dom_sf"/>
</dbReference>